<dbReference type="PANTHER" id="PTHR45431:SF3">
    <property type="entry name" value="RHODANESE-LIKE DOMAIN-CONTAINING PROTEIN 15, CHLOROPLASTIC"/>
    <property type="match status" value="1"/>
</dbReference>
<dbReference type="Pfam" id="PF11127">
    <property type="entry name" value="YgaP-like_TM"/>
    <property type="match status" value="1"/>
</dbReference>
<dbReference type="Gene3D" id="3.40.250.10">
    <property type="entry name" value="Rhodanese-like domain"/>
    <property type="match status" value="1"/>
</dbReference>
<dbReference type="RefSeq" id="WP_203748552.1">
    <property type="nucleotide sequence ID" value="NZ_BONF01000024.1"/>
</dbReference>
<gene>
    <name evidence="3" type="ORF">Cba03nite_41250</name>
</gene>
<dbReference type="InterPro" id="IPR021309">
    <property type="entry name" value="YgaP-like_TM"/>
</dbReference>
<feature type="transmembrane region" description="Helical" evidence="1">
    <location>
        <begin position="117"/>
        <end position="135"/>
    </location>
</feature>
<dbReference type="AlphaFoldDB" id="A0A8J3JE65"/>
<sequence>MSQSIDVVSTRALLAAGSEVLLLDVRTPAEFETAHLPGSVNVPLDQLDAYLPQLLAASGGDLILVCQSGNRAGQCQARLGAAGAAGSRVLSGGLNAWLAAGAPVVRGRQRWSLERQVRLVAGGITLAAIVVSVWLPPARYLAGFIGAGLTFAALTDTCAMGMLLAKLPYNRPRVTGGVPAAAAKLREHGSAR</sequence>
<accession>A0A8J3JE65</accession>
<organism evidence="3 4">
    <name type="scientific">Catellatospora bangladeshensis</name>
    <dbReference type="NCBI Taxonomy" id="310355"/>
    <lineage>
        <taxon>Bacteria</taxon>
        <taxon>Bacillati</taxon>
        <taxon>Actinomycetota</taxon>
        <taxon>Actinomycetes</taxon>
        <taxon>Micromonosporales</taxon>
        <taxon>Micromonosporaceae</taxon>
        <taxon>Catellatospora</taxon>
    </lineage>
</organism>
<keyword evidence="4" id="KW-1185">Reference proteome</keyword>
<dbReference type="Proteomes" id="UP000601223">
    <property type="component" value="Unassembled WGS sequence"/>
</dbReference>
<evidence type="ECO:0000313" key="4">
    <source>
        <dbReference type="Proteomes" id="UP000601223"/>
    </source>
</evidence>
<feature type="domain" description="Rhodanese" evidence="2">
    <location>
        <begin position="16"/>
        <end position="106"/>
    </location>
</feature>
<dbReference type="InterPro" id="IPR001763">
    <property type="entry name" value="Rhodanese-like_dom"/>
</dbReference>
<keyword evidence="1" id="KW-0472">Membrane</keyword>
<keyword evidence="1" id="KW-0812">Transmembrane</keyword>
<reference evidence="3 4" key="1">
    <citation type="submission" date="2021-01" db="EMBL/GenBank/DDBJ databases">
        <title>Whole genome shotgun sequence of Catellatospora bangladeshensis NBRC 107357.</title>
        <authorList>
            <person name="Komaki H."/>
            <person name="Tamura T."/>
        </authorList>
    </citation>
    <scope>NUCLEOTIDE SEQUENCE [LARGE SCALE GENOMIC DNA]</scope>
    <source>
        <strain evidence="3 4">NBRC 107357</strain>
    </source>
</reference>
<proteinExistence type="predicted"/>
<dbReference type="InterPro" id="IPR036873">
    <property type="entry name" value="Rhodanese-like_dom_sf"/>
</dbReference>
<evidence type="ECO:0000259" key="2">
    <source>
        <dbReference type="PROSITE" id="PS50206"/>
    </source>
</evidence>
<dbReference type="PROSITE" id="PS50206">
    <property type="entry name" value="RHODANESE_3"/>
    <property type="match status" value="1"/>
</dbReference>
<keyword evidence="1" id="KW-1133">Transmembrane helix</keyword>
<evidence type="ECO:0000256" key="1">
    <source>
        <dbReference type="SAM" id="Phobius"/>
    </source>
</evidence>
<comment type="caution">
    <text evidence="3">The sequence shown here is derived from an EMBL/GenBank/DDBJ whole genome shotgun (WGS) entry which is preliminary data.</text>
</comment>
<dbReference type="PANTHER" id="PTHR45431">
    <property type="entry name" value="RHODANESE-LIKE DOMAIN-CONTAINING PROTEIN 15, CHLOROPLASTIC"/>
    <property type="match status" value="1"/>
</dbReference>
<dbReference type="SMART" id="SM00450">
    <property type="entry name" value="RHOD"/>
    <property type="match status" value="1"/>
</dbReference>
<name>A0A8J3JE65_9ACTN</name>
<dbReference type="CDD" id="cd00158">
    <property type="entry name" value="RHOD"/>
    <property type="match status" value="1"/>
</dbReference>
<dbReference type="InterPro" id="IPR052367">
    <property type="entry name" value="Thiosulfate_ST/Rhodanese-like"/>
</dbReference>
<protein>
    <submittedName>
        <fullName evidence="3">Sulfurtransferase</fullName>
    </submittedName>
</protein>
<dbReference type="Pfam" id="PF00581">
    <property type="entry name" value="Rhodanese"/>
    <property type="match status" value="1"/>
</dbReference>
<dbReference type="EMBL" id="BONF01000024">
    <property type="protein sequence ID" value="GIF82776.1"/>
    <property type="molecule type" value="Genomic_DNA"/>
</dbReference>
<evidence type="ECO:0000313" key="3">
    <source>
        <dbReference type="EMBL" id="GIF82776.1"/>
    </source>
</evidence>
<dbReference type="Gene3D" id="6.10.140.1340">
    <property type="match status" value="1"/>
</dbReference>
<feature type="transmembrane region" description="Helical" evidence="1">
    <location>
        <begin position="141"/>
        <end position="165"/>
    </location>
</feature>
<dbReference type="SUPFAM" id="SSF52821">
    <property type="entry name" value="Rhodanese/Cell cycle control phosphatase"/>
    <property type="match status" value="1"/>
</dbReference>